<dbReference type="PANTHER" id="PTHR13016">
    <property type="entry name" value="AMMECR1 HOMOLOG"/>
    <property type="match status" value="1"/>
</dbReference>
<reference evidence="2 3" key="1">
    <citation type="submission" date="2022-08" db="EMBL/GenBank/DDBJ databases">
        <title>Bacterial and archaeal communities from various locations to study Microbial Dark Matter (Phase II).</title>
        <authorList>
            <person name="Stepanauskas R."/>
        </authorList>
    </citation>
    <scope>NUCLEOTIDE SEQUENCE [LARGE SCALE GENOMIC DNA]</scope>
    <source>
        <strain evidence="2 3">PD1</strain>
    </source>
</reference>
<dbReference type="Proteomes" id="UP001204798">
    <property type="component" value="Unassembled WGS sequence"/>
</dbReference>
<dbReference type="InterPro" id="IPR027485">
    <property type="entry name" value="AMMECR1_N"/>
</dbReference>
<dbReference type="SUPFAM" id="SSF143447">
    <property type="entry name" value="AMMECR1-like"/>
    <property type="match status" value="1"/>
</dbReference>
<dbReference type="PROSITE" id="PS51112">
    <property type="entry name" value="AMMECR1"/>
    <property type="match status" value="1"/>
</dbReference>
<accession>A0ABT2EI88</accession>
<protein>
    <submittedName>
        <fullName evidence="2">Uncharacterized protein (TIGR00296 family)</fullName>
    </submittedName>
</protein>
<evidence type="ECO:0000313" key="3">
    <source>
        <dbReference type="Proteomes" id="UP001204798"/>
    </source>
</evidence>
<evidence type="ECO:0000313" key="2">
    <source>
        <dbReference type="EMBL" id="MCS3917662.1"/>
    </source>
</evidence>
<dbReference type="Gene3D" id="3.30.1490.150">
    <property type="entry name" value="Hypothetical protein ph0010, domain 2"/>
    <property type="match status" value="1"/>
</dbReference>
<sequence>MLLSLEQGKFLVKLARQAIETALKSNEVMSPPEEVDEILREPRGVFVTLHEQVEKEKMLRGCIGIPYPVKPLVEATIESALNAAFRDPRFPALEIDELDKVMVEVSVLTPPQLIEVSDPKEYPAHIVIGRDGLLVESDWQRGLLLPQVAVEHGFDAVTFLEQTCLKAGLPKDAWRRGKVKVYAFQAQIFAETEPNGEVVELTFASPICGAGDTESKN</sequence>
<dbReference type="Pfam" id="PF01871">
    <property type="entry name" value="AMMECR1"/>
    <property type="match status" value="1"/>
</dbReference>
<dbReference type="EMBL" id="JANUCP010000001">
    <property type="protein sequence ID" value="MCS3917662.1"/>
    <property type="molecule type" value="Genomic_DNA"/>
</dbReference>
<comment type="caution">
    <text evidence="2">The sequence shown here is derived from an EMBL/GenBank/DDBJ whole genome shotgun (WGS) entry which is preliminary data.</text>
</comment>
<dbReference type="NCBIfam" id="TIGR04335">
    <property type="entry name" value="AmmeMemoSam_A"/>
    <property type="match status" value="1"/>
</dbReference>
<proteinExistence type="inferred from homology"/>
<organism evidence="2 3">
    <name type="scientific">Candidatus Fervidibacter sacchari</name>
    <dbReference type="NCBI Taxonomy" id="1448929"/>
    <lineage>
        <taxon>Bacteria</taxon>
        <taxon>Candidatus Fervidibacterota</taxon>
        <taxon>Candidatus Fervidibacter</taxon>
    </lineage>
</organism>
<feature type="domain" description="AMMECR1" evidence="1">
    <location>
        <begin position="6"/>
        <end position="200"/>
    </location>
</feature>
<dbReference type="NCBIfam" id="TIGR00296">
    <property type="entry name" value="TIGR00296 family protein"/>
    <property type="match status" value="1"/>
</dbReference>
<dbReference type="Gene3D" id="3.30.700.20">
    <property type="entry name" value="Hypothetical protein ph0010, domain 1"/>
    <property type="match status" value="1"/>
</dbReference>
<evidence type="ECO:0000259" key="1">
    <source>
        <dbReference type="PROSITE" id="PS51112"/>
    </source>
</evidence>
<gene>
    <name evidence="2" type="ORF">M2350_000059</name>
</gene>
<dbReference type="InterPro" id="IPR023472">
    <property type="entry name" value="Uncharacterised_MJ0810"/>
</dbReference>
<dbReference type="RefSeq" id="WP_259091938.1">
    <property type="nucleotide sequence ID" value="NZ_CP130454.1"/>
</dbReference>
<dbReference type="InterPro" id="IPR002733">
    <property type="entry name" value="AMMECR1_domain"/>
</dbReference>
<dbReference type="InterPro" id="IPR027623">
    <property type="entry name" value="AmmeMemoSam_A"/>
</dbReference>
<dbReference type="InterPro" id="IPR023473">
    <property type="entry name" value="AMMECR1"/>
</dbReference>
<keyword evidence="3" id="KW-1185">Reference proteome</keyword>
<name>A0ABT2EI88_9BACT</name>
<dbReference type="PANTHER" id="PTHR13016:SF0">
    <property type="entry name" value="AMME SYNDROME CANDIDATE GENE 1 PROTEIN"/>
    <property type="match status" value="1"/>
</dbReference>
<dbReference type="HAMAP" id="MF_00645">
    <property type="entry name" value="AMMECR1"/>
    <property type="match status" value="1"/>
</dbReference>
<dbReference type="InterPro" id="IPR036071">
    <property type="entry name" value="AMMECR1_dom_sf"/>
</dbReference>